<feature type="region of interest" description="Disordered" evidence="1">
    <location>
        <begin position="1"/>
        <end position="37"/>
    </location>
</feature>
<dbReference type="AlphaFoldDB" id="A0A672USX4"/>
<dbReference type="InParanoid" id="A0A672USX4"/>
<reference evidence="2" key="1">
    <citation type="submission" date="2025-08" db="UniProtKB">
        <authorList>
            <consortium name="Ensembl"/>
        </authorList>
    </citation>
    <scope>IDENTIFICATION</scope>
</reference>
<dbReference type="GeneTree" id="ENSGT00990000204873"/>
<protein>
    <submittedName>
        <fullName evidence="2">Uncharacterized protein</fullName>
    </submittedName>
</protein>
<organism evidence="2 3">
    <name type="scientific">Strigops habroptila</name>
    <name type="common">Kakapo</name>
    <dbReference type="NCBI Taxonomy" id="2489341"/>
    <lineage>
        <taxon>Eukaryota</taxon>
        <taxon>Metazoa</taxon>
        <taxon>Chordata</taxon>
        <taxon>Craniata</taxon>
        <taxon>Vertebrata</taxon>
        <taxon>Euteleostomi</taxon>
        <taxon>Archelosauria</taxon>
        <taxon>Archosauria</taxon>
        <taxon>Dinosauria</taxon>
        <taxon>Saurischia</taxon>
        <taxon>Theropoda</taxon>
        <taxon>Coelurosauria</taxon>
        <taxon>Aves</taxon>
        <taxon>Neognathae</taxon>
        <taxon>Neoaves</taxon>
        <taxon>Telluraves</taxon>
        <taxon>Australaves</taxon>
        <taxon>Psittaciformes</taxon>
        <taxon>Psittacidae</taxon>
        <taxon>Strigops</taxon>
    </lineage>
</organism>
<accession>A0A672USX4</accession>
<dbReference type="Proteomes" id="UP000472266">
    <property type="component" value="Unplaced"/>
</dbReference>
<name>A0A672USX4_STRHB</name>
<feature type="compositionally biased region" description="Polar residues" evidence="1">
    <location>
        <begin position="98"/>
        <end position="109"/>
    </location>
</feature>
<evidence type="ECO:0000313" key="2">
    <source>
        <dbReference type="Ensembl" id="ENSSHBP00005018359.1"/>
    </source>
</evidence>
<reference evidence="2" key="2">
    <citation type="submission" date="2025-09" db="UniProtKB">
        <authorList>
            <consortium name="Ensembl"/>
        </authorList>
    </citation>
    <scope>IDENTIFICATION</scope>
</reference>
<dbReference type="Ensembl" id="ENSSHBT00005021944.1">
    <property type="protein sequence ID" value="ENSSHBP00005018359.1"/>
    <property type="gene ID" value="ENSSHBG00005015832.1"/>
</dbReference>
<feature type="region of interest" description="Disordered" evidence="1">
    <location>
        <begin position="66"/>
        <end position="109"/>
    </location>
</feature>
<evidence type="ECO:0000313" key="3">
    <source>
        <dbReference type="Proteomes" id="UP000472266"/>
    </source>
</evidence>
<sequence length="109" mass="11370">VTPATRAGCWLEGRDNTTRSTVPLSQAGAGKADGHARDPVDANLFDAPLLHLLDTLAHDVRHLGALTPGSESRPSSLVLVGPKGHGATPHPQGLEQISPLSPTCTLSRR</sequence>
<keyword evidence="3" id="KW-1185">Reference proteome</keyword>
<evidence type="ECO:0000256" key="1">
    <source>
        <dbReference type="SAM" id="MobiDB-lite"/>
    </source>
</evidence>
<proteinExistence type="predicted"/>